<dbReference type="PANTHER" id="PTHR43680:SF2">
    <property type="entry name" value="NITRATE REDUCTASE MOLYBDENUM COFACTOR ASSEMBLY CHAPERONE NARJ"/>
    <property type="match status" value="1"/>
</dbReference>
<organism evidence="2 3">
    <name type="scientific">Geomobilimonas luticola</name>
    <dbReference type="NCBI Taxonomy" id="1114878"/>
    <lineage>
        <taxon>Bacteria</taxon>
        <taxon>Pseudomonadati</taxon>
        <taxon>Thermodesulfobacteriota</taxon>
        <taxon>Desulfuromonadia</taxon>
        <taxon>Geobacterales</taxon>
        <taxon>Geobacteraceae</taxon>
        <taxon>Geomobilimonas</taxon>
    </lineage>
</organism>
<dbReference type="Proteomes" id="UP000756860">
    <property type="component" value="Unassembled WGS sequence"/>
</dbReference>
<comment type="caution">
    <text evidence="2">The sequence shown here is derived from an EMBL/GenBank/DDBJ whole genome shotgun (WGS) entry which is preliminary data.</text>
</comment>
<evidence type="ECO:0000256" key="1">
    <source>
        <dbReference type="ARBA" id="ARBA00023063"/>
    </source>
</evidence>
<keyword evidence="3" id="KW-1185">Reference proteome</keyword>
<dbReference type="EMBL" id="JAHCVK010000001">
    <property type="protein sequence ID" value="MBT0652719.1"/>
    <property type="molecule type" value="Genomic_DNA"/>
</dbReference>
<protein>
    <submittedName>
        <fullName evidence="2">Nitrate reductase molybdenum cofactor assembly chaperone</fullName>
    </submittedName>
</protein>
<dbReference type="Gene3D" id="1.10.3480.10">
    <property type="entry name" value="TorD-like"/>
    <property type="match status" value="1"/>
</dbReference>
<name>A0ABS5SBG5_9BACT</name>
<dbReference type="InterPro" id="IPR036411">
    <property type="entry name" value="TorD-like_sf"/>
</dbReference>
<keyword evidence="1" id="KW-0534">Nitrate assimilation</keyword>
<accession>A0ABS5SBG5</accession>
<sequence>MTIAESYASLARMLEYPKKKEILLTASDSVNRFLRERDIDPPLAPFAAFVASSTLAELQEDYVATFDFNPAVTPYLGHHLHGDNQNKGAYLIRLKQEFGRYGYAPAGNELPDHLPLVLGFLAHLAEQSNDGERRSFIADYVLTGIEKLAVGFASRPHSPWKSAVDAARLLCSADSATCEEVQPC</sequence>
<gene>
    <name evidence="2" type="primary">narJ</name>
    <name evidence="2" type="ORF">KI810_06605</name>
</gene>
<dbReference type="InterPro" id="IPR020945">
    <property type="entry name" value="DMSO/NO3_reduct_chaperone"/>
</dbReference>
<dbReference type="InterPro" id="IPR003765">
    <property type="entry name" value="NO3_reductase_chaperone_NarJ"/>
</dbReference>
<reference evidence="2 3" key="1">
    <citation type="submission" date="2021-05" db="EMBL/GenBank/DDBJ databases">
        <title>The draft genome of Geobacter luticola JCM 17780.</title>
        <authorList>
            <person name="Xu Z."/>
            <person name="Masuda Y."/>
            <person name="Itoh H."/>
            <person name="Senoo K."/>
        </authorList>
    </citation>
    <scope>NUCLEOTIDE SEQUENCE [LARGE SCALE GENOMIC DNA]</scope>
    <source>
        <strain evidence="2 3">JCM 17780</strain>
    </source>
</reference>
<evidence type="ECO:0000313" key="2">
    <source>
        <dbReference type="EMBL" id="MBT0652719.1"/>
    </source>
</evidence>
<proteinExistence type="predicted"/>
<evidence type="ECO:0000313" key="3">
    <source>
        <dbReference type="Proteomes" id="UP000756860"/>
    </source>
</evidence>
<dbReference type="Pfam" id="PF02613">
    <property type="entry name" value="Nitrate_red_del"/>
    <property type="match status" value="1"/>
</dbReference>
<dbReference type="SUPFAM" id="SSF89155">
    <property type="entry name" value="TorD-like"/>
    <property type="match status" value="1"/>
</dbReference>
<dbReference type="RefSeq" id="WP_214174638.1">
    <property type="nucleotide sequence ID" value="NZ_JAHCVK010000001.1"/>
</dbReference>
<dbReference type="NCBIfam" id="TIGR00684">
    <property type="entry name" value="narJ"/>
    <property type="match status" value="1"/>
</dbReference>
<dbReference type="PANTHER" id="PTHR43680">
    <property type="entry name" value="NITRATE REDUCTASE MOLYBDENUM COFACTOR ASSEMBLY CHAPERONE"/>
    <property type="match status" value="1"/>
</dbReference>